<evidence type="ECO:0000313" key="2">
    <source>
        <dbReference type="EMBL" id="ESR24127.1"/>
    </source>
</evidence>
<dbReference type="InterPro" id="IPR038740">
    <property type="entry name" value="BioF2-like_GNAT_dom"/>
</dbReference>
<dbReference type="eggNOG" id="COG5653">
    <property type="taxonomic scope" value="Bacteria"/>
</dbReference>
<gene>
    <name evidence="2" type="ORF">N177_2576</name>
</gene>
<dbReference type="OrthoDB" id="213519at2"/>
<organism evidence="2 3">
    <name type="scientific">Lutibaculum baratangense AMV1</name>
    <dbReference type="NCBI Taxonomy" id="631454"/>
    <lineage>
        <taxon>Bacteria</taxon>
        <taxon>Pseudomonadati</taxon>
        <taxon>Pseudomonadota</taxon>
        <taxon>Alphaproteobacteria</taxon>
        <taxon>Hyphomicrobiales</taxon>
        <taxon>Tepidamorphaceae</taxon>
        <taxon>Lutibaculum</taxon>
    </lineage>
</organism>
<sequence>MTVTAELTGAPAGRRSRSSLAVGVVSMRDLDRARWRDLEASASEPNVFYGPLVMPSFVETLGHGREVQALRVDGEAGAIDALFPFRRSLRWGGPFPVAEIVDHPFSCSSVPLVRQGREDEVARRFLSALSSGEAPARAWLLTRMPTDGAVCEALERHAEAEGVAAIWFDRHVRAMLWPGRGAREDFPVSGGSKLKKYRQLGRRLEEQGEVSFETLHSREEVAAGVETFLELEAAGWKGRLGTAALQHPEQAAFFRGAVPALAGNGQAHIDALRLDGSVIAIGITLSCGWRSWLWKIAFDEAHAKHSPYVQLLMHQTSQALQAGEPVEYDSCSKPDSSLVDRIWHQRRGFGDLLLVPHRGLPGPAMAKFLETKRREAREQAVKLRDAVRNRLRPAKKTSPAP</sequence>
<evidence type="ECO:0000313" key="3">
    <source>
        <dbReference type="Proteomes" id="UP000017819"/>
    </source>
</evidence>
<dbReference type="RefSeq" id="WP_023432705.1">
    <property type="nucleotide sequence ID" value="NZ_AWXZ01000035.1"/>
</dbReference>
<protein>
    <recommendedName>
        <fullName evidence="1">BioF2-like acetyltransferase domain-containing protein</fullName>
    </recommendedName>
</protein>
<dbReference type="InterPro" id="IPR016181">
    <property type="entry name" value="Acyl_CoA_acyltransferase"/>
</dbReference>
<dbReference type="STRING" id="631454.N177_2576"/>
<reference evidence="2 3" key="1">
    <citation type="journal article" date="2014" name="Genome Announc.">
        <title>Draft Genome Sequence of Lutibaculum baratangense Strain AMV1T, Isolated from a Mud Volcano in Andamans, India.</title>
        <authorList>
            <person name="Singh A."/>
            <person name="Sreenivas A."/>
            <person name="Sathyanarayana Reddy G."/>
            <person name="Pinnaka A.K."/>
            <person name="Shivaji S."/>
        </authorList>
    </citation>
    <scope>NUCLEOTIDE SEQUENCE [LARGE SCALE GENOMIC DNA]</scope>
    <source>
        <strain evidence="2 3">AMV1</strain>
    </source>
</reference>
<name>V4QWK4_9HYPH</name>
<dbReference type="AlphaFoldDB" id="V4QWK4"/>
<dbReference type="Proteomes" id="UP000017819">
    <property type="component" value="Unassembled WGS sequence"/>
</dbReference>
<accession>V4QWK4</accession>
<comment type="caution">
    <text evidence="2">The sequence shown here is derived from an EMBL/GenBank/DDBJ whole genome shotgun (WGS) entry which is preliminary data.</text>
</comment>
<keyword evidence="3" id="KW-1185">Reference proteome</keyword>
<feature type="domain" description="BioF2-like acetyltransferase" evidence="1">
    <location>
        <begin position="193"/>
        <end position="323"/>
    </location>
</feature>
<dbReference type="EMBL" id="AWXZ01000035">
    <property type="protein sequence ID" value="ESR24127.1"/>
    <property type="molecule type" value="Genomic_DNA"/>
</dbReference>
<evidence type="ECO:0000259" key="1">
    <source>
        <dbReference type="Pfam" id="PF13480"/>
    </source>
</evidence>
<dbReference type="SUPFAM" id="SSF55729">
    <property type="entry name" value="Acyl-CoA N-acyltransferases (Nat)"/>
    <property type="match status" value="1"/>
</dbReference>
<proteinExistence type="predicted"/>
<dbReference type="Pfam" id="PF13480">
    <property type="entry name" value="Acetyltransf_6"/>
    <property type="match status" value="1"/>
</dbReference>